<evidence type="ECO:0000313" key="8">
    <source>
        <dbReference type="Proteomes" id="UP001596422"/>
    </source>
</evidence>
<dbReference type="InterPro" id="IPR002293">
    <property type="entry name" value="AA/rel_permease1"/>
</dbReference>
<feature type="transmembrane region" description="Helical" evidence="6">
    <location>
        <begin position="42"/>
        <end position="60"/>
    </location>
</feature>
<evidence type="ECO:0000256" key="1">
    <source>
        <dbReference type="ARBA" id="ARBA00004651"/>
    </source>
</evidence>
<dbReference type="Gene3D" id="1.20.1740.10">
    <property type="entry name" value="Amino acid/polyamine transporter I"/>
    <property type="match status" value="1"/>
</dbReference>
<evidence type="ECO:0000256" key="4">
    <source>
        <dbReference type="ARBA" id="ARBA00022989"/>
    </source>
</evidence>
<reference evidence="8" key="1">
    <citation type="journal article" date="2019" name="Int. J. Syst. Evol. Microbiol.">
        <title>The Global Catalogue of Microorganisms (GCM) 10K type strain sequencing project: providing services to taxonomists for standard genome sequencing and annotation.</title>
        <authorList>
            <consortium name="The Broad Institute Genomics Platform"/>
            <consortium name="The Broad Institute Genome Sequencing Center for Infectious Disease"/>
            <person name="Wu L."/>
            <person name="Ma J."/>
        </authorList>
    </citation>
    <scope>NUCLEOTIDE SEQUENCE [LARGE SCALE GENOMIC DNA]</scope>
    <source>
        <strain evidence="8">NBRC 111756</strain>
    </source>
</reference>
<keyword evidence="4 6" id="KW-1133">Transmembrane helix</keyword>
<organism evidence="7 8">
    <name type="scientific">Marinobacterium aestuariivivens</name>
    <dbReference type="NCBI Taxonomy" id="1698799"/>
    <lineage>
        <taxon>Bacteria</taxon>
        <taxon>Pseudomonadati</taxon>
        <taxon>Pseudomonadota</taxon>
        <taxon>Gammaproteobacteria</taxon>
        <taxon>Oceanospirillales</taxon>
        <taxon>Oceanospirillaceae</taxon>
        <taxon>Marinobacterium</taxon>
    </lineage>
</organism>
<dbReference type="RefSeq" id="WP_379913494.1">
    <property type="nucleotide sequence ID" value="NZ_JBHSWE010000001.1"/>
</dbReference>
<name>A0ABW1ZZ20_9GAMM</name>
<protein>
    <recommendedName>
        <fullName evidence="9">L-methionine/branched-chain amino acid transporter</fullName>
    </recommendedName>
</protein>
<evidence type="ECO:0000256" key="6">
    <source>
        <dbReference type="SAM" id="Phobius"/>
    </source>
</evidence>
<accession>A0ABW1ZZ20</accession>
<keyword evidence="5 6" id="KW-0472">Membrane</keyword>
<dbReference type="Proteomes" id="UP001596422">
    <property type="component" value="Unassembled WGS sequence"/>
</dbReference>
<proteinExistence type="predicted"/>
<comment type="caution">
    <text evidence="7">The sequence shown here is derived from an EMBL/GenBank/DDBJ whole genome shotgun (WGS) entry which is preliminary data.</text>
</comment>
<evidence type="ECO:0008006" key="9">
    <source>
        <dbReference type="Google" id="ProtNLM"/>
    </source>
</evidence>
<keyword evidence="2" id="KW-1003">Cell membrane</keyword>
<dbReference type="Pfam" id="PF13520">
    <property type="entry name" value="AA_permease_2"/>
    <property type="match status" value="1"/>
</dbReference>
<gene>
    <name evidence="7" type="ORF">ACFQDL_10510</name>
</gene>
<dbReference type="EMBL" id="JBHSWE010000001">
    <property type="protein sequence ID" value="MFC6670470.1"/>
    <property type="molecule type" value="Genomic_DNA"/>
</dbReference>
<keyword evidence="3 6" id="KW-0812">Transmembrane</keyword>
<comment type="subcellular location">
    <subcellularLocation>
        <location evidence="1">Cell membrane</location>
        <topology evidence="1">Multi-pass membrane protein</topology>
    </subcellularLocation>
</comment>
<evidence type="ECO:0000256" key="5">
    <source>
        <dbReference type="ARBA" id="ARBA00023136"/>
    </source>
</evidence>
<dbReference type="PANTHER" id="PTHR42770:SF13">
    <property type="entry name" value="L-METHIONINE_BRANCHED-CHAIN AMINO ACID EXPORTER YJEH"/>
    <property type="match status" value="1"/>
</dbReference>
<keyword evidence="8" id="KW-1185">Reference proteome</keyword>
<evidence type="ECO:0000256" key="3">
    <source>
        <dbReference type="ARBA" id="ARBA00022692"/>
    </source>
</evidence>
<evidence type="ECO:0000256" key="2">
    <source>
        <dbReference type="ARBA" id="ARBA00022475"/>
    </source>
</evidence>
<dbReference type="PANTHER" id="PTHR42770">
    <property type="entry name" value="AMINO ACID TRANSPORTER-RELATED"/>
    <property type="match status" value="1"/>
</dbReference>
<feature type="transmembrane region" description="Helical" evidence="6">
    <location>
        <begin position="12"/>
        <end position="36"/>
    </location>
</feature>
<dbReference type="InterPro" id="IPR050367">
    <property type="entry name" value="APC_superfamily"/>
</dbReference>
<evidence type="ECO:0000313" key="7">
    <source>
        <dbReference type="EMBL" id="MFC6670470.1"/>
    </source>
</evidence>
<sequence>MSRLTQELSLLQGIGLLTTSLLGTGIFIVPAVAASLAGQASLWAWPLLILLVLPIAFTFAQLGRRYPHAGGALP</sequence>